<dbReference type="Pfam" id="PF01344">
    <property type="entry name" value="Kelch_1"/>
    <property type="match status" value="1"/>
</dbReference>
<protein>
    <submittedName>
        <fullName evidence="3">Kelch ECH associated protein 1</fullName>
    </submittedName>
</protein>
<name>A0A087VXL5_ECHMU</name>
<dbReference type="SUPFAM" id="SSF117281">
    <property type="entry name" value="Kelch motif"/>
    <property type="match status" value="1"/>
</dbReference>
<keyword evidence="1" id="KW-0880">Kelch repeat</keyword>
<dbReference type="InterPro" id="IPR015915">
    <property type="entry name" value="Kelch-typ_b-propeller"/>
</dbReference>
<evidence type="ECO:0000313" key="3">
    <source>
        <dbReference type="EMBL" id="CDI97038.1"/>
    </source>
</evidence>
<dbReference type="Gene3D" id="2.120.10.80">
    <property type="entry name" value="Kelch-type beta propeller"/>
    <property type="match status" value="1"/>
</dbReference>
<dbReference type="OrthoDB" id="45365at2759"/>
<dbReference type="STRING" id="6211.A0A087VXL5"/>
<dbReference type="Proteomes" id="UP000017246">
    <property type="component" value="Unassembled WGS sequence"/>
</dbReference>
<dbReference type="InterPro" id="IPR006652">
    <property type="entry name" value="Kelch_1"/>
</dbReference>
<gene>
    <name evidence="3" type="ORF">EmuJ_000078500</name>
</gene>
<reference evidence="3" key="2">
    <citation type="submission" date="2015-11" db="EMBL/GenBank/DDBJ databases">
        <authorList>
            <person name="Zhang Y."/>
            <person name="Guo Z."/>
        </authorList>
    </citation>
    <scope>NUCLEOTIDE SEQUENCE</scope>
</reference>
<evidence type="ECO:0000256" key="2">
    <source>
        <dbReference type="ARBA" id="ARBA00022737"/>
    </source>
</evidence>
<dbReference type="PANTHER" id="PTHR46344">
    <property type="entry name" value="OS02G0202900 PROTEIN"/>
    <property type="match status" value="1"/>
</dbReference>
<reference evidence="3" key="1">
    <citation type="journal article" date="2013" name="Nature">
        <title>The genomes of four tapeworm species reveal adaptations to parasitism.</title>
        <authorList>
            <person name="Tsai I.J."/>
            <person name="Zarowiecki M."/>
            <person name="Holroyd N."/>
            <person name="Garciarrubio A."/>
            <person name="Sanchez-Flores A."/>
            <person name="Brooks K.L."/>
            <person name="Tracey A."/>
            <person name="Bobes R.J."/>
            <person name="Fragoso G."/>
            <person name="Sciutto E."/>
            <person name="Aslett M."/>
            <person name="Beasley H."/>
            <person name="Bennett H.M."/>
            <person name="Cai J."/>
            <person name="Camicia F."/>
            <person name="Clark R."/>
            <person name="Cucher M."/>
            <person name="De Silva N."/>
            <person name="Day T.A."/>
            <person name="Deplazes P."/>
            <person name="Estrada K."/>
            <person name="Fernandez C."/>
            <person name="Holland P.W."/>
            <person name="Hou J."/>
            <person name="Hu S."/>
            <person name="Huckvale T."/>
            <person name="Hung S.S."/>
            <person name="Kamenetzky L."/>
            <person name="Keane J.A."/>
            <person name="Kiss F."/>
            <person name="Koziol U."/>
            <person name="Lambert O."/>
            <person name="Liu K."/>
            <person name="Luo X."/>
            <person name="Luo Y."/>
            <person name="Macchiaroli N."/>
            <person name="Nichol S."/>
            <person name="Paps J."/>
            <person name="Parkinson J."/>
            <person name="Pouchkina-Stantcheva N."/>
            <person name="Riddiford N."/>
            <person name="Rosenzvit M."/>
            <person name="Salinas G."/>
            <person name="Wasmuth J.D."/>
            <person name="Zamanian M."/>
            <person name="Zheng Y."/>
            <person name="Cai X."/>
            <person name="Soberon X."/>
            <person name="Olson P.D."/>
            <person name="Laclette J.P."/>
            <person name="Brehm K."/>
            <person name="Berriman M."/>
            <person name="Garciarrubio A."/>
            <person name="Bobes R.J."/>
            <person name="Fragoso G."/>
            <person name="Sanchez-Flores A."/>
            <person name="Estrada K."/>
            <person name="Cevallos M.A."/>
            <person name="Morett E."/>
            <person name="Gonzalez V."/>
            <person name="Portillo T."/>
            <person name="Ochoa-Leyva A."/>
            <person name="Jose M.V."/>
            <person name="Sciutto E."/>
            <person name="Landa A."/>
            <person name="Jimenez L."/>
            <person name="Valdes V."/>
            <person name="Carrero J.C."/>
            <person name="Larralde C."/>
            <person name="Morales-Montor J."/>
            <person name="Limon-Lason J."/>
            <person name="Soberon X."/>
            <person name="Laclette J.P."/>
        </authorList>
    </citation>
    <scope>NUCLEOTIDE SEQUENCE [LARGE SCALE GENOMIC DNA]</scope>
</reference>
<sequence length="88" mass="9210">MTSMLHPRSALSASVLDGKIWVFGGYDGNEFLSSVEVYDPARDTWTRTTVMPCGKSGHAVVTSREPVAAIAASASASATTSTSPSFVK</sequence>
<dbReference type="SMART" id="SM00612">
    <property type="entry name" value="Kelch"/>
    <property type="match status" value="1"/>
</dbReference>
<organism evidence="3 4">
    <name type="scientific">Echinococcus multilocularis</name>
    <name type="common">Fox tapeworm</name>
    <dbReference type="NCBI Taxonomy" id="6211"/>
    <lineage>
        <taxon>Eukaryota</taxon>
        <taxon>Metazoa</taxon>
        <taxon>Spiralia</taxon>
        <taxon>Lophotrochozoa</taxon>
        <taxon>Platyhelminthes</taxon>
        <taxon>Cestoda</taxon>
        <taxon>Eucestoda</taxon>
        <taxon>Cyclophyllidea</taxon>
        <taxon>Taeniidae</taxon>
        <taxon>Echinococcus</taxon>
    </lineage>
</organism>
<keyword evidence="4" id="KW-1185">Reference proteome</keyword>
<dbReference type="UniPathway" id="UPA00143"/>
<evidence type="ECO:0000313" key="4">
    <source>
        <dbReference type="Proteomes" id="UP000017246"/>
    </source>
</evidence>
<dbReference type="EMBL" id="LN902843">
    <property type="protein sequence ID" value="CDI97038.1"/>
    <property type="molecule type" value="Genomic_DNA"/>
</dbReference>
<dbReference type="GO" id="GO:0016567">
    <property type="term" value="P:protein ubiquitination"/>
    <property type="evidence" value="ECO:0007669"/>
    <property type="project" value="UniProtKB-UniPathway"/>
</dbReference>
<dbReference type="PANTHER" id="PTHR46344:SF27">
    <property type="entry name" value="KELCH REPEAT SUPERFAMILY PROTEIN"/>
    <property type="match status" value="1"/>
</dbReference>
<dbReference type="AlphaFoldDB" id="A0A087VXL5"/>
<keyword evidence="2" id="KW-0677">Repeat</keyword>
<accession>A0A087VXL5</accession>
<dbReference type="eggNOG" id="KOG4441">
    <property type="taxonomic scope" value="Eukaryota"/>
</dbReference>
<evidence type="ECO:0000256" key="1">
    <source>
        <dbReference type="ARBA" id="ARBA00022441"/>
    </source>
</evidence>
<proteinExistence type="predicted"/>